<feature type="region of interest" description="Disordered" evidence="9">
    <location>
        <begin position="286"/>
        <end position="317"/>
    </location>
</feature>
<keyword evidence="5" id="KW-0653">Protein transport</keyword>
<comment type="similarity">
    <text evidence="2">Belongs to the SNAP family.</text>
</comment>
<dbReference type="PANTHER" id="PTHR13768:SF2">
    <property type="entry name" value="GAMMA-SOLUBLE NSF ATTACHMENT PROTEIN"/>
    <property type="match status" value="1"/>
</dbReference>
<evidence type="ECO:0000256" key="3">
    <source>
        <dbReference type="ARBA" id="ARBA00022448"/>
    </source>
</evidence>
<evidence type="ECO:0000313" key="11">
    <source>
        <dbReference type="Proteomes" id="UP001519460"/>
    </source>
</evidence>
<sequence length="317" mass="34836">MATASDKKLVEGLEHLRLADKCLKTSLFKWKPDFDGAAAEYAKAATSFKNAKAFDQAKESYIKAAEAQKAMNSYPYVSERLVKSYEQAGLLCKENKEYDEAVKLMELAAYMYQEHGTPDTAAICLEKAAKMVEQTHPHQAIELYKRACDVGEEKPLGRLQDFSSGKPGQSARNQNNTEFEEGLECLKKEISFYLEAESYAHVRKLVMAVILIHLHQEDYVAADQFFRSALSSPEFGSSEEAGALEDLLRAYDDGDDEATRATLSLPLFKYMDNAFAKLARDMKVPGSVGGGKSPGGGANSSSGPADDDEDEYPGGLC</sequence>
<evidence type="ECO:0000256" key="6">
    <source>
        <dbReference type="ARBA" id="ARBA00023136"/>
    </source>
</evidence>
<dbReference type="PANTHER" id="PTHR13768">
    <property type="entry name" value="SOLUBLE NSF ATTACHMENT PROTEIN SNAP"/>
    <property type="match status" value="1"/>
</dbReference>
<dbReference type="Gene3D" id="1.25.40.10">
    <property type="entry name" value="Tetratricopeptide repeat domain"/>
    <property type="match status" value="1"/>
</dbReference>
<comment type="caution">
    <text evidence="10">The sequence shown here is derived from an EMBL/GenBank/DDBJ whole genome shotgun (WGS) entry which is preliminary data.</text>
</comment>
<dbReference type="InterPro" id="IPR000744">
    <property type="entry name" value="NSF_attach"/>
</dbReference>
<dbReference type="GO" id="GO:0015031">
    <property type="term" value="P:protein transport"/>
    <property type="evidence" value="ECO:0007669"/>
    <property type="project" value="UniProtKB-KW"/>
</dbReference>
<dbReference type="AlphaFoldDB" id="A0ABD0JJD3"/>
<keyword evidence="6" id="KW-0472">Membrane</keyword>
<evidence type="ECO:0000256" key="8">
    <source>
        <dbReference type="ARBA" id="ARBA00042485"/>
    </source>
</evidence>
<name>A0ABD0JJD3_9CAEN</name>
<reference evidence="10 11" key="1">
    <citation type="journal article" date="2023" name="Sci. Data">
        <title>Genome assembly of the Korean intertidal mud-creeper Batillaria attramentaria.</title>
        <authorList>
            <person name="Patra A.K."/>
            <person name="Ho P.T."/>
            <person name="Jun S."/>
            <person name="Lee S.J."/>
            <person name="Kim Y."/>
            <person name="Won Y.J."/>
        </authorList>
    </citation>
    <scope>NUCLEOTIDE SEQUENCE [LARGE SCALE GENOMIC DNA]</scope>
    <source>
        <strain evidence="10">Wonlab-2016</strain>
    </source>
</reference>
<accession>A0ABD0JJD3</accession>
<keyword evidence="11" id="KW-1185">Reference proteome</keyword>
<dbReference type="Proteomes" id="UP001519460">
    <property type="component" value="Unassembled WGS sequence"/>
</dbReference>
<feature type="compositionally biased region" description="Gly residues" evidence="9">
    <location>
        <begin position="287"/>
        <end position="298"/>
    </location>
</feature>
<organism evidence="10 11">
    <name type="scientific">Batillaria attramentaria</name>
    <dbReference type="NCBI Taxonomy" id="370345"/>
    <lineage>
        <taxon>Eukaryota</taxon>
        <taxon>Metazoa</taxon>
        <taxon>Spiralia</taxon>
        <taxon>Lophotrochozoa</taxon>
        <taxon>Mollusca</taxon>
        <taxon>Gastropoda</taxon>
        <taxon>Caenogastropoda</taxon>
        <taxon>Sorbeoconcha</taxon>
        <taxon>Cerithioidea</taxon>
        <taxon>Batillariidae</taxon>
        <taxon>Batillaria</taxon>
    </lineage>
</organism>
<evidence type="ECO:0000256" key="9">
    <source>
        <dbReference type="SAM" id="MobiDB-lite"/>
    </source>
</evidence>
<evidence type="ECO:0000256" key="1">
    <source>
        <dbReference type="ARBA" id="ARBA00004170"/>
    </source>
</evidence>
<evidence type="ECO:0000256" key="7">
    <source>
        <dbReference type="ARBA" id="ARBA00040047"/>
    </source>
</evidence>
<dbReference type="GO" id="GO:0016192">
    <property type="term" value="P:vesicle-mediated transport"/>
    <property type="evidence" value="ECO:0007669"/>
    <property type="project" value="UniProtKB-KW"/>
</dbReference>
<comment type="subcellular location">
    <subcellularLocation>
        <location evidence="1">Membrane</location>
        <topology evidence="1">Peripheral membrane protein</topology>
    </subcellularLocation>
</comment>
<proteinExistence type="inferred from homology"/>
<protein>
    <recommendedName>
        <fullName evidence="7">Gamma-soluble NSF attachment protein</fullName>
    </recommendedName>
    <alternativeName>
        <fullName evidence="8">N-ethylmaleimide-sensitive factor attachment protein gamma</fullName>
    </alternativeName>
</protein>
<dbReference type="SUPFAM" id="SSF48452">
    <property type="entry name" value="TPR-like"/>
    <property type="match status" value="1"/>
</dbReference>
<dbReference type="InterPro" id="IPR011990">
    <property type="entry name" value="TPR-like_helical_dom_sf"/>
</dbReference>
<evidence type="ECO:0000313" key="10">
    <source>
        <dbReference type="EMBL" id="KAK7475016.1"/>
    </source>
</evidence>
<feature type="compositionally biased region" description="Acidic residues" evidence="9">
    <location>
        <begin position="305"/>
        <end position="317"/>
    </location>
</feature>
<dbReference type="EMBL" id="JACVVK020000418">
    <property type="protein sequence ID" value="KAK7475016.1"/>
    <property type="molecule type" value="Genomic_DNA"/>
</dbReference>
<dbReference type="Pfam" id="PF14938">
    <property type="entry name" value="SNAP"/>
    <property type="match status" value="1"/>
</dbReference>
<dbReference type="GO" id="GO:0016020">
    <property type="term" value="C:membrane"/>
    <property type="evidence" value="ECO:0007669"/>
    <property type="project" value="UniProtKB-SubCell"/>
</dbReference>
<evidence type="ECO:0000256" key="5">
    <source>
        <dbReference type="ARBA" id="ARBA00022927"/>
    </source>
</evidence>
<keyword evidence="4" id="KW-0931">ER-Golgi transport</keyword>
<evidence type="ECO:0000256" key="4">
    <source>
        <dbReference type="ARBA" id="ARBA00022892"/>
    </source>
</evidence>
<evidence type="ECO:0000256" key="2">
    <source>
        <dbReference type="ARBA" id="ARBA00010050"/>
    </source>
</evidence>
<gene>
    <name evidence="10" type="ORF">BaRGS_00033763</name>
</gene>
<keyword evidence="3" id="KW-0813">Transport</keyword>